<dbReference type="AlphaFoldDB" id="A0A8T3BI23"/>
<dbReference type="EMBL" id="JAGYWB010000009">
    <property type="protein sequence ID" value="KAI0511920.1"/>
    <property type="molecule type" value="Genomic_DNA"/>
</dbReference>
<feature type="region of interest" description="Disordered" evidence="1">
    <location>
        <begin position="138"/>
        <end position="161"/>
    </location>
</feature>
<evidence type="ECO:0000313" key="3">
    <source>
        <dbReference type="Proteomes" id="UP000829196"/>
    </source>
</evidence>
<protein>
    <submittedName>
        <fullName evidence="2">Uncharacterized protein</fullName>
    </submittedName>
</protein>
<proteinExistence type="predicted"/>
<accession>A0A8T3BI23</accession>
<reference evidence="2" key="1">
    <citation type="journal article" date="2022" name="Front. Genet.">
        <title>Chromosome-Scale Assembly of the Dendrobium nobile Genome Provides Insights Into the Molecular Mechanism of the Biosynthesis of the Medicinal Active Ingredient of Dendrobium.</title>
        <authorList>
            <person name="Xu Q."/>
            <person name="Niu S.-C."/>
            <person name="Li K.-L."/>
            <person name="Zheng P.-J."/>
            <person name="Zhang X.-J."/>
            <person name="Jia Y."/>
            <person name="Liu Y."/>
            <person name="Niu Y.-X."/>
            <person name="Yu L.-H."/>
            <person name="Chen D.-F."/>
            <person name="Zhang G.-Q."/>
        </authorList>
    </citation>
    <scope>NUCLEOTIDE SEQUENCE</scope>
    <source>
        <tissue evidence="2">Leaf</tissue>
    </source>
</reference>
<feature type="compositionally biased region" description="Basic and acidic residues" evidence="1">
    <location>
        <begin position="152"/>
        <end position="161"/>
    </location>
</feature>
<gene>
    <name evidence="2" type="ORF">KFK09_012554</name>
</gene>
<evidence type="ECO:0000313" key="2">
    <source>
        <dbReference type="EMBL" id="KAI0511920.1"/>
    </source>
</evidence>
<evidence type="ECO:0000256" key="1">
    <source>
        <dbReference type="SAM" id="MobiDB-lite"/>
    </source>
</evidence>
<keyword evidence="3" id="KW-1185">Reference proteome</keyword>
<sequence>MATPLWATTVAQCNVFDGPPIRLKASSRQPHQWFRRLVVVSRIGQHYASLPVPNRVRGNKFYHRLFWSTNSPGHFLLLGTIDVPSLIHFHLLQPPRCRRFHHRNSPIDDRTFLQAAAIDCGPPMDPIMKSGVNKEITLNEEKSESKTTQAAKYKESRSLQR</sequence>
<comment type="caution">
    <text evidence="2">The sequence shown here is derived from an EMBL/GenBank/DDBJ whole genome shotgun (WGS) entry which is preliminary data.</text>
</comment>
<name>A0A8T3BI23_DENNO</name>
<organism evidence="2 3">
    <name type="scientific">Dendrobium nobile</name>
    <name type="common">Orchid</name>
    <dbReference type="NCBI Taxonomy" id="94219"/>
    <lineage>
        <taxon>Eukaryota</taxon>
        <taxon>Viridiplantae</taxon>
        <taxon>Streptophyta</taxon>
        <taxon>Embryophyta</taxon>
        <taxon>Tracheophyta</taxon>
        <taxon>Spermatophyta</taxon>
        <taxon>Magnoliopsida</taxon>
        <taxon>Liliopsida</taxon>
        <taxon>Asparagales</taxon>
        <taxon>Orchidaceae</taxon>
        <taxon>Epidendroideae</taxon>
        <taxon>Malaxideae</taxon>
        <taxon>Dendrobiinae</taxon>
        <taxon>Dendrobium</taxon>
    </lineage>
</organism>
<dbReference type="Proteomes" id="UP000829196">
    <property type="component" value="Unassembled WGS sequence"/>
</dbReference>